<dbReference type="InterPro" id="IPR024156">
    <property type="entry name" value="Small_GTPase_ARF"/>
</dbReference>
<protein>
    <recommendedName>
        <fullName evidence="7">ADP-ribosylation factor</fullName>
    </recommendedName>
</protein>
<organism evidence="5 6">
    <name type="scientific">Linnemannia schmuckeri</name>
    <dbReference type="NCBI Taxonomy" id="64567"/>
    <lineage>
        <taxon>Eukaryota</taxon>
        <taxon>Fungi</taxon>
        <taxon>Fungi incertae sedis</taxon>
        <taxon>Mucoromycota</taxon>
        <taxon>Mortierellomycotina</taxon>
        <taxon>Mortierellomycetes</taxon>
        <taxon>Mortierellales</taxon>
        <taxon>Mortierellaceae</taxon>
        <taxon>Linnemannia</taxon>
    </lineage>
</organism>
<keyword evidence="1 3" id="KW-0547">Nucleotide-binding</keyword>
<feature type="binding site" evidence="3">
    <location>
        <begin position="153"/>
        <end position="156"/>
    </location>
    <ligand>
        <name>GTP</name>
        <dbReference type="ChEBI" id="CHEBI:37565"/>
    </ligand>
</feature>
<dbReference type="InterPro" id="IPR006689">
    <property type="entry name" value="Small_GTPase_ARF/SAR"/>
</dbReference>
<feature type="binding site" evidence="4">
    <location>
        <position position="55"/>
    </location>
    <ligand>
        <name>Mg(2+)</name>
        <dbReference type="ChEBI" id="CHEBI:18420"/>
    </ligand>
</feature>
<dbReference type="OrthoDB" id="2427315at2759"/>
<dbReference type="InterPro" id="IPR027417">
    <property type="entry name" value="P-loop_NTPase"/>
</dbReference>
<evidence type="ECO:0000256" key="4">
    <source>
        <dbReference type="PIRSR" id="PIRSR606689-2"/>
    </source>
</evidence>
<evidence type="ECO:0008006" key="7">
    <source>
        <dbReference type="Google" id="ProtNLM"/>
    </source>
</evidence>
<dbReference type="SMART" id="SM00177">
    <property type="entry name" value="ARF"/>
    <property type="match status" value="1"/>
</dbReference>
<dbReference type="PROSITE" id="PS51417">
    <property type="entry name" value="ARF"/>
    <property type="match status" value="1"/>
</dbReference>
<dbReference type="Proteomes" id="UP000748756">
    <property type="component" value="Unassembled WGS sequence"/>
</dbReference>
<evidence type="ECO:0000313" key="5">
    <source>
        <dbReference type="EMBL" id="KAF9149138.1"/>
    </source>
</evidence>
<dbReference type="GO" id="GO:0046872">
    <property type="term" value="F:metal ion binding"/>
    <property type="evidence" value="ECO:0007669"/>
    <property type="project" value="UniProtKB-KW"/>
</dbReference>
<dbReference type="EMBL" id="JAAAUQ010000568">
    <property type="protein sequence ID" value="KAF9149138.1"/>
    <property type="molecule type" value="Genomic_DNA"/>
</dbReference>
<evidence type="ECO:0000313" key="6">
    <source>
        <dbReference type="Proteomes" id="UP000748756"/>
    </source>
</evidence>
<reference evidence="5" key="1">
    <citation type="journal article" date="2020" name="Fungal Divers.">
        <title>Resolving the Mortierellaceae phylogeny through synthesis of multi-gene phylogenetics and phylogenomics.</title>
        <authorList>
            <person name="Vandepol N."/>
            <person name="Liber J."/>
            <person name="Desiro A."/>
            <person name="Na H."/>
            <person name="Kennedy M."/>
            <person name="Barry K."/>
            <person name="Grigoriev I.V."/>
            <person name="Miller A.N."/>
            <person name="O'Donnell K."/>
            <person name="Stajich J.E."/>
            <person name="Bonito G."/>
        </authorList>
    </citation>
    <scope>NUCLEOTIDE SEQUENCE</scope>
    <source>
        <strain evidence="5">NRRL 6426</strain>
    </source>
</reference>
<dbReference type="SUPFAM" id="SSF52540">
    <property type="entry name" value="P-loop containing nucleoside triphosphate hydrolases"/>
    <property type="match status" value="1"/>
</dbReference>
<keyword evidence="4" id="KW-0479">Metal-binding</keyword>
<dbReference type="GO" id="GO:0005525">
    <property type="term" value="F:GTP binding"/>
    <property type="evidence" value="ECO:0007669"/>
    <property type="project" value="UniProtKB-KW"/>
</dbReference>
<accession>A0A9P5RZI4</accession>
<dbReference type="PRINTS" id="PR00449">
    <property type="entry name" value="RASTRNSFRMNG"/>
</dbReference>
<dbReference type="Gene3D" id="3.40.50.300">
    <property type="entry name" value="P-loop containing nucleotide triphosphate hydrolases"/>
    <property type="match status" value="1"/>
</dbReference>
<keyword evidence="2 3" id="KW-0342">GTP-binding</keyword>
<dbReference type="PANTHER" id="PTHR11711">
    <property type="entry name" value="ADP RIBOSYLATION FACTOR-RELATED"/>
    <property type="match status" value="1"/>
</dbReference>
<feature type="binding site" evidence="4">
    <location>
        <position position="34"/>
    </location>
    <ligand>
        <name>Mg(2+)</name>
        <dbReference type="ChEBI" id="CHEBI:18420"/>
    </ligand>
</feature>
<evidence type="ECO:0000256" key="3">
    <source>
        <dbReference type="PIRSR" id="PIRSR606689-1"/>
    </source>
</evidence>
<dbReference type="GO" id="GO:0003924">
    <property type="term" value="F:GTPase activity"/>
    <property type="evidence" value="ECO:0007669"/>
    <property type="project" value="InterPro"/>
</dbReference>
<feature type="binding site" evidence="3">
    <location>
        <begin position="27"/>
        <end position="34"/>
    </location>
    <ligand>
        <name>GTP</name>
        <dbReference type="ChEBI" id="CHEBI:37565"/>
    </ligand>
</feature>
<evidence type="ECO:0000256" key="1">
    <source>
        <dbReference type="ARBA" id="ARBA00022741"/>
    </source>
</evidence>
<name>A0A9P5RZI4_9FUNG</name>
<dbReference type="Pfam" id="PF00025">
    <property type="entry name" value="Arf"/>
    <property type="match status" value="1"/>
</dbReference>
<evidence type="ECO:0000256" key="2">
    <source>
        <dbReference type="ARBA" id="ARBA00023134"/>
    </source>
</evidence>
<sequence>MGTTLSTFISPPTHQIEYERYPIKIMGPTRAGKTSILQKIQGLGNVVDQNNYIPTLACDFFIIRSTQDNDYHSSTAQKRLRLTLFDTSDHERFSVFNASFLRHTHGIIFVVDSSPREGQTRDQYAAEATRSLYRAIDNGANNIQDQPLLVFVNKQDRPNAMTAEEVIELLRLEEMFLAGGGGGGGGEGRRWFVQEASAIQGEGITVGFAWLVAQIQERQANSGCSLLVKSR</sequence>
<dbReference type="AlphaFoldDB" id="A0A9P5RZI4"/>
<proteinExistence type="predicted"/>
<keyword evidence="6" id="KW-1185">Reference proteome</keyword>
<comment type="caution">
    <text evidence="5">The sequence shown here is derived from an EMBL/GenBank/DDBJ whole genome shotgun (WGS) entry which is preliminary data.</text>
</comment>
<dbReference type="PROSITE" id="PS51419">
    <property type="entry name" value="RAB"/>
    <property type="match status" value="1"/>
</dbReference>
<gene>
    <name evidence="5" type="ORF">BG015_009070</name>
</gene>
<keyword evidence="4" id="KW-0460">Magnesium</keyword>